<evidence type="ECO:0000256" key="5">
    <source>
        <dbReference type="ARBA" id="ARBA00022777"/>
    </source>
</evidence>
<evidence type="ECO:0000256" key="1">
    <source>
        <dbReference type="ARBA" id="ARBA00009156"/>
    </source>
</evidence>
<evidence type="ECO:0000256" key="3">
    <source>
        <dbReference type="ARBA" id="ARBA00022679"/>
    </source>
</evidence>
<dbReference type="GO" id="GO:0008993">
    <property type="term" value="F:rhamnulokinase activity"/>
    <property type="evidence" value="ECO:0007669"/>
    <property type="project" value="InterPro"/>
</dbReference>
<dbReference type="Gene3D" id="3.30.420.40">
    <property type="match status" value="2"/>
</dbReference>
<dbReference type="Pfam" id="PF00370">
    <property type="entry name" value="FGGY_N"/>
    <property type="match status" value="1"/>
</dbReference>
<dbReference type="InterPro" id="IPR018484">
    <property type="entry name" value="FGGY_N"/>
</dbReference>
<dbReference type="GO" id="GO:0005524">
    <property type="term" value="F:ATP binding"/>
    <property type="evidence" value="ECO:0007669"/>
    <property type="project" value="UniProtKB-KW"/>
</dbReference>
<evidence type="ECO:0000259" key="8">
    <source>
        <dbReference type="Pfam" id="PF00370"/>
    </source>
</evidence>
<evidence type="ECO:0000256" key="2">
    <source>
        <dbReference type="ARBA" id="ARBA00022629"/>
    </source>
</evidence>
<proteinExistence type="inferred from homology"/>
<dbReference type="AlphaFoldDB" id="A0A1I1AHF1"/>
<dbReference type="InterPro" id="IPR018485">
    <property type="entry name" value="FGGY_C"/>
</dbReference>
<dbReference type="PANTHER" id="PTHR43095">
    <property type="entry name" value="SUGAR KINASE"/>
    <property type="match status" value="1"/>
</dbReference>
<comment type="similarity">
    <text evidence="1">Belongs to the FGGY kinase family.</text>
</comment>
<dbReference type="EMBL" id="FOKA01000017">
    <property type="protein sequence ID" value="SFB35928.1"/>
    <property type="molecule type" value="Genomic_DNA"/>
</dbReference>
<keyword evidence="3" id="KW-0808">Transferase</keyword>
<dbReference type="PANTHER" id="PTHR43095:SF5">
    <property type="entry name" value="XYLULOSE KINASE"/>
    <property type="match status" value="1"/>
</dbReference>
<feature type="domain" description="Carbohydrate kinase FGGY C-terminal" evidence="9">
    <location>
        <begin position="269"/>
        <end position="464"/>
    </location>
</feature>
<keyword evidence="5 10" id="KW-0418">Kinase</keyword>
<dbReference type="CDD" id="cd07771">
    <property type="entry name" value="ASKHA_NBD_FGGY_RhaB-like"/>
    <property type="match status" value="1"/>
</dbReference>
<evidence type="ECO:0000313" key="11">
    <source>
        <dbReference type="Proteomes" id="UP000199012"/>
    </source>
</evidence>
<dbReference type="Pfam" id="PF02782">
    <property type="entry name" value="FGGY_C"/>
    <property type="match status" value="1"/>
</dbReference>
<name>A0A1I1AHF1_9CELL</name>
<feature type="domain" description="Carbohydrate kinase FGGY N-terminal" evidence="8">
    <location>
        <begin position="11"/>
        <end position="258"/>
    </location>
</feature>
<evidence type="ECO:0000256" key="6">
    <source>
        <dbReference type="ARBA" id="ARBA00022840"/>
    </source>
</evidence>
<dbReference type="RefSeq" id="WP_090034380.1">
    <property type="nucleotide sequence ID" value="NZ_BONM01000020.1"/>
</dbReference>
<dbReference type="InterPro" id="IPR043129">
    <property type="entry name" value="ATPase_NBD"/>
</dbReference>
<evidence type="ECO:0000256" key="4">
    <source>
        <dbReference type="ARBA" id="ARBA00022741"/>
    </source>
</evidence>
<keyword evidence="6" id="KW-0067">ATP-binding</keyword>
<dbReference type="OrthoDB" id="9761504at2"/>
<keyword evidence="4" id="KW-0547">Nucleotide-binding</keyword>
<reference evidence="11" key="1">
    <citation type="submission" date="2016-10" db="EMBL/GenBank/DDBJ databases">
        <authorList>
            <person name="Varghese N."/>
            <person name="Submissions S."/>
        </authorList>
    </citation>
    <scope>NUCLEOTIDE SEQUENCE [LARGE SCALE GENOMIC DNA]</scope>
    <source>
        <strain evidence="11">CGMCC 4.6945</strain>
    </source>
</reference>
<evidence type="ECO:0000313" key="10">
    <source>
        <dbReference type="EMBL" id="SFB35928.1"/>
    </source>
</evidence>
<dbReference type="InterPro" id="IPR050406">
    <property type="entry name" value="FGGY_Carb_Kinase"/>
</dbReference>
<evidence type="ECO:0000259" key="9">
    <source>
        <dbReference type="Pfam" id="PF02782"/>
    </source>
</evidence>
<sequence>MDRRSPTLAAVDLGASSGRVLTGRLVEGRLVTHEVGRFANTPVTTTAWSVGGARERLSWDVLSLWQGVREGLAVAARDHGPVAGIGVDTWAVDYGLLDGDGELLGNPVHYRDARTQGAPERLFEALPAAALYERTGIQVQPFNTLFQLVAEAGSARVRAAEDLLLVPDLLGFWLTGRRVAELTNASTTAMVDAATLTWSGAALDALKAVTGEDLSRLLPEVVLPGTVVGSVLDPVAAGLGLSGAQVVAVGSHDTASAVAAVPLTSERSAYISSGTWSLVGLERPEPVLSEAGRAANFTNERGVEGTVRFLRNVAGLWLLQESLRTWRAQGRPQELTDLLAAAAEVPPLRAVVDVDDPAFAPPGDMPARVVAAARRTGGGLGPVPESPAEVTRCILDSLALAYRRAVRTAGELAGVDVDVVHVVGGGSRNALLCRLTADATGLPVVAGPVEGTAMGNLLVQAVALGHLEGGLPAVREVVRASGDLVRYEPTAAGAAAWERAERRLADV</sequence>
<keyword evidence="2" id="KW-0859">Xylose metabolism</keyword>
<dbReference type="STRING" id="988821.SAMN05421867_11732"/>
<dbReference type="Proteomes" id="UP000199012">
    <property type="component" value="Unassembled WGS sequence"/>
</dbReference>
<keyword evidence="11" id="KW-1185">Reference proteome</keyword>
<gene>
    <name evidence="10" type="ORF">SAMN05421867_11732</name>
</gene>
<protein>
    <submittedName>
        <fullName evidence="10">Rhamnulokinase</fullName>
    </submittedName>
</protein>
<organism evidence="10 11">
    <name type="scientific">Cellulomonas marina</name>
    <dbReference type="NCBI Taxonomy" id="988821"/>
    <lineage>
        <taxon>Bacteria</taxon>
        <taxon>Bacillati</taxon>
        <taxon>Actinomycetota</taxon>
        <taxon>Actinomycetes</taxon>
        <taxon>Micrococcales</taxon>
        <taxon>Cellulomonadaceae</taxon>
        <taxon>Cellulomonas</taxon>
    </lineage>
</organism>
<keyword evidence="7" id="KW-0684">Rhamnose metabolism</keyword>
<dbReference type="InterPro" id="IPR013449">
    <property type="entry name" value="Rhamnulokinase"/>
</dbReference>
<dbReference type="GO" id="GO:0042732">
    <property type="term" value="P:D-xylose metabolic process"/>
    <property type="evidence" value="ECO:0007669"/>
    <property type="project" value="UniProtKB-KW"/>
</dbReference>
<accession>A0A1I1AHF1</accession>
<keyword evidence="2" id="KW-0119">Carbohydrate metabolism</keyword>
<evidence type="ECO:0000256" key="7">
    <source>
        <dbReference type="ARBA" id="ARBA00023308"/>
    </source>
</evidence>
<dbReference type="SUPFAM" id="SSF53067">
    <property type="entry name" value="Actin-like ATPase domain"/>
    <property type="match status" value="2"/>
</dbReference>
<dbReference type="GO" id="GO:0019301">
    <property type="term" value="P:rhamnose catabolic process"/>
    <property type="evidence" value="ECO:0007669"/>
    <property type="project" value="InterPro"/>
</dbReference>